<dbReference type="EMBL" id="KI914006">
    <property type="protein sequence ID" value="ETV91916.1"/>
    <property type="molecule type" value="Genomic_DNA"/>
</dbReference>
<feature type="region of interest" description="Disordered" evidence="1">
    <location>
        <begin position="1"/>
        <end position="30"/>
    </location>
</feature>
<gene>
    <name evidence="2" type="ORF">H310_13704</name>
</gene>
<sequence length="124" mass="13418">MHELPCQPCNLSRRHDPNQRTPTSSACSNPRTTLEACASSRIHTPMASTVTRAWASSGPHRQAGCHIGACACHTNGFAVPSTRPSPERSFASTNSAARRRVHRRCVPQRNGAGQRGACTEWAID</sequence>
<dbReference type="VEuPathDB" id="FungiDB:H310_13704"/>
<organism evidence="2">
    <name type="scientific">Aphanomyces invadans</name>
    <dbReference type="NCBI Taxonomy" id="157072"/>
    <lineage>
        <taxon>Eukaryota</taxon>
        <taxon>Sar</taxon>
        <taxon>Stramenopiles</taxon>
        <taxon>Oomycota</taxon>
        <taxon>Saprolegniomycetes</taxon>
        <taxon>Saprolegniales</taxon>
        <taxon>Verrucalvaceae</taxon>
        <taxon>Aphanomyces</taxon>
    </lineage>
</organism>
<evidence type="ECO:0000313" key="2">
    <source>
        <dbReference type="EMBL" id="ETV91916.1"/>
    </source>
</evidence>
<dbReference type="RefSeq" id="XP_008879553.1">
    <property type="nucleotide sequence ID" value="XM_008881331.1"/>
</dbReference>
<feature type="compositionally biased region" description="Polar residues" evidence="1">
    <location>
        <begin position="19"/>
        <end position="30"/>
    </location>
</feature>
<feature type="region of interest" description="Disordered" evidence="1">
    <location>
        <begin position="81"/>
        <end position="103"/>
    </location>
</feature>
<proteinExistence type="predicted"/>
<reference evidence="2" key="1">
    <citation type="submission" date="2013-12" db="EMBL/GenBank/DDBJ databases">
        <title>The Genome Sequence of Aphanomyces invadans NJM9701.</title>
        <authorList>
            <consortium name="The Broad Institute Genomics Platform"/>
            <person name="Russ C."/>
            <person name="Tyler B."/>
            <person name="van West P."/>
            <person name="Dieguez-Uribeondo J."/>
            <person name="Young S.K."/>
            <person name="Zeng Q."/>
            <person name="Gargeya S."/>
            <person name="Fitzgerald M."/>
            <person name="Abouelleil A."/>
            <person name="Alvarado L."/>
            <person name="Chapman S.B."/>
            <person name="Gainer-Dewar J."/>
            <person name="Goldberg J."/>
            <person name="Griggs A."/>
            <person name="Gujja S."/>
            <person name="Hansen M."/>
            <person name="Howarth C."/>
            <person name="Imamovic A."/>
            <person name="Ireland A."/>
            <person name="Larimer J."/>
            <person name="McCowan C."/>
            <person name="Murphy C."/>
            <person name="Pearson M."/>
            <person name="Poon T.W."/>
            <person name="Priest M."/>
            <person name="Roberts A."/>
            <person name="Saif S."/>
            <person name="Shea T."/>
            <person name="Sykes S."/>
            <person name="Wortman J."/>
            <person name="Nusbaum C."/>
            <person name="Birren B."/>
        </authorList>
    </citation>
    <scope>NUCLEOTIDE SEQUENCE [LARGE SCALE GENOMIC DNA]</scope>
    <source>
        <strain evidence="2">NJM9701</strain>
    </source>
</reference>
<dbReference type="GeneID" id="20090754"/>
<evidence type="ECO:0000256" key="1">
    <source>
        <dbReference type="SAM" id="MobiDB-lite"/>
    </source>
</evidence>
<accession>A0A024TEC6</accession>
<dbReference type="AlphaFoldDB" id="A0A024TEC6"/>
<name>A0A024TEC6_9STRA</name>
<protein>
    <submittedName>
        <fullName evidence="2">Uncharacterized protein</fullName>
    </submittedName>
</protein>